<keyword evidence="1" id="KW-0472">Membrane</keyword>
<feature type="transmembrane region" description="Helical" evidence="1">
    <location>
        <begin position="121"/>
        <end position="143"/>
    </location>
</feature>
<keyword evidence="1" id="KW-0812">Transmembrane</keyword>
<comment type="caution">
    <text evidence="2">The sequence shown here is derived from an EMBL/GenBank/DDBJ whole genome shotgun (WGS) entry which is preliminary data.</text>
</comment>
<reference evidence="2" key="1">
    <citation type="submission" date="2021-08" db="EMBL/GenBank/DDBJ databases">
        <title>WGS assembly of Ceratopteris richardii.</title>
        <authorList>
            <person name="Marchant D.B."/>
            <person name="Chen G."/>
            <person name="Jenkins J."/>
            <person name="Shu S."/>
            <person name="Leebens-Mack J."/>
            <person name="Grimwood J."/>
            <person name="Schmutz J."/>
            <person name="Soltis P."/>
            <person name="Soltis D."/>
            <person name="Chen Z.-H."/>
        </authorList>
    </citation>
    <scope>NUCLEOTIDE SEQUENCE</scope>
    <source>
        <strain evidence="2">Whitten #5841</strain>
        <tissue evidence="2">Leaf</tissue>
    </source>
</reference>
<feature type="transmembrane region" description="Helical" evidence="1">
    <location>
        <begin position="7"/>
        <end position="25"/>
    </location>
</feature>
<evidence type="ECO:0000313" key="2">
    <source>
        <dbReference type="EMBL" id="KAH7429197.1"/>
    </source>
</evidence>
<sequence>MQPKGMYGEIFVCMVGLTYIGYLQPPKGFQSPDGDVSYFYRSWPVFLFFFFNSTCFYLGMCGIILYTEMVILADDVRFQQEQQCALFEKAMAILSRLCILTFLLNFAFAGIASSAACSLPFFWAISLTGSACCAAFAFCLIFVRFAPILPAIADKIRALLGRCPSQPVLA</sequence>
<keyword evidence="1" id="KW-1133">Transmembrane helix</keyword>
<evidence type="ECO:0000256" key="1">
    <source>
        <dbReference type="SAM" id="Phobius"/>
    </source>
</evidence>
<dbReference type="EMBL" id="CM035414">
    <property type="protein sequence ID" value="KAH7429197.1"/>
    <property type="molecule type" value="Genomic_DNA"/>
</dbReference>
<name>A0A8T2U0F5_CERRI</name>
<accession>A0A8T2U0F5</accession>
<evidence type="ECO:0000313" key="3">
    <source>
        <dbReference type="Proteomes" id="UP000825935"/>
    </source>
</evidence>
<dbReference type="AlphaFoldDB" id="A0A8T2U0F5"/>
<organism evidence="2 3">
    <name type="scientific">Ceratopteris richardii</name>
    <name type="common">Triangle waterfern</name>
    <dbReference type="NCBI Taxonomy" id="49495"/>
    <lineage>
        <taxon>Eukaryota</taxon>
        <taxon>Viridiplantae</taxon>
        <taxon>Streptophyta</taxon>
        <taxon>Embryophyta</taxon>
        <taxon>Tracheophyta</taxon>
        <taxon>Polypodiopsida</taxon>
        <taxon>Polypodiidae</taxon>
        <taxon>Polypodiales</taxon>
        <taxon>Pteridineae</taxon>
        <taxon>Pteridaceae</taxon>
        <taxon>Parkerioideae</taxon>
        <taxon>Ceratopteris</taxon>
    </lineage>
</organism>
<proteinExistence type="predicted"/>
<gene>
    <name evidence="2" type="ORF">KP509_09G035400</name>
</gene>
<feature type="transmembrane region" description="Helical" evidence="1">
    <location>
        <begin position="45"/>
        <end position="72"/>
    </location>
</feature>
<protein>
    <submittedName>
        <fullName evidence="2">Uncharacterized protein</fullName>
    </submittedName>
</protein>
<keyword evidence="3" id="KW-1185">Reference proteome</keyword>
<dbReference type="Proteomes" id="UP000825935">
    <property type="component" value="Chromosome 9"/>
</dbReference>
<feature type="transmembrane region" description="Helical" evidence="1">
    <location>
        <begin position="93"/>
        <end position="115"/>
    </location>
</feature>